<dbReference type="InterPro" id="IPR012317">
    <property type="entry name" value="Poly(ADP-ribose)pol_cat_dom"/>
</dbReference>
<comment type="caution">
    <text evidence="15">The sequence shown here is derived from an EMBL/GenBank/DDBJ whole genome shotgun (WGS) entry which is preliminary data.</text>
</comment>
<name>A0A438FPI6_VITVI</name>
<dbReference type="GO" id="GO:0140807">
    <property type="term" value="F:NAD+-protein-glutamate ADP-ribosyltransferase activity"/>
    <property type="evidence" value="ECO:0007669"/>
    <property type="project" value="RHEA"/>
</dbReference>
<dbReference type="FunFam" id="3.90.228.10:FF:000010">
    <property type="entry name" value="Poly [ADP-ribose] polymerase"/>
    <property type="match status" value="1"/>
</dbReference>
<keyword evidence="5 10" id="KW-0808">Transferase</keyword>
<evidence type="ECO:0000256" key="5">
    <source>
        <dbReference type="ARBA" id="ARBA00022679"/>
    </source>
</evidence>
<evidence type="ECO:0000256" key="7">
    <source>
        <dbReference type="ARBA" id="ARBA00023027"/>
    </source>
</evidence>
<evidence type="ECO:0000259" key="13">
    <source>
        <dbReference type="PROSITE" id="PS51060"/>
    </source>
</evidence>
<dbReference type="InterPro" id="IPR004102">
    <property type="entry name" value="Poly(ADP-ribose)pol_reg_dom"/>
</dbReference>
<dbReference type="GO" id="GO:0003950">
    <property type="term" value="F:NAD+ poly-ADP-ribosyltransferase activity"/>
    <property type="evidence" value="ECO:0007669"/>
    <property type="project" value="UniProtKB-UniRule"/>
</dbReference>
<dbReference type="GO" id="GO:0140806">
    <property type="term" value="F:NAD+-protein-aspartate ADP-ribosyltransferase activity"/>
    <property type="evidence" value="ECO:0007669"/>
    <property type="project" value="RHEA"/>
</dbReference>
<keyword evidence="8" id="KW-0539">Nucleus</keyword>
<keyword evidence="4 10" id="KW-0328">Glycosyltransferase</keyword>
<dbReference type="PROSITE" id="PS51977">
    <property type="entry name" value="WGR"/>
    <property type="match status" value="1"/>
</dbReference>
<keyword evidence="7 10" id="KW-0520">NAD</keyword>
<gene>
    <name evidence="15" type="primary">PARP3_2</name>
    <name evidence="15" type="ORF">CK203_065585</name>
</gene>
<dbReference type="SUPFAM" id="SSF47587">
    <property type="entry name" value="Domain of poly(ADP-ribose) polymerase"/>
    <property type="match status" value="1"/>
</dbReference>
<dbReference type="PANTHER" id="PTHR10459">
    <property type="entry name" value="DNA LIGASE"/>
    <property type="match status" value="1"/>
</dbReference>
<dbReference type="Pfam" id="PF00644">
    <property type="entry name" value="PARP"/>
    <property type="match status" value="1"/>
</dbReference>
<dbReference type="EC" id="2.4.2.-" evidence="10"/>
<dbReference type="Proteomes" id="UP000288805">
    <property type="component" value="Unassembled WGS sequence"/>
</dbReference>
<dbReference type="InterPro" id="IPR050800">
    <property type="entry name" value="ARTD/PARP"/>
</dbReference>
<dbReference type="InterPro" id="IPR036930">
    <property type="entry name" value="WGR_dom_sf"/>
</dbReference>
<dbReference type="PROSITE" id="PS51060">
    <property type="entry name" value="PARP_ALPHA_HD"/>
    <property type="match status" value="1"/>
</dbReference>
<proteinExistence type="predicted"/>
<comment type="subcellular location">
    <subcellularLocation>
        <location evidence="3">Nucleus</location>
    </subcellularLocation>
</comment>
<organism evidence="15 16">
    <name type="scientific">Vitis vinifera</name>
    <name type="common">Grape</name>
    <dbReference type="NCBI Taxonomy" id="29760"/>
    <lineage>
        <taxon>Eukaryota</taxon>
        <taxon>Viridiplantae</taxon>
        <taxon>Streptophyta</taxon>
        <taxon>Embryophyta</taxon>
        <taxon>Tracheophyta</taxon>
        <taxon>Spermatophyta</taxon>
        <taxon>Magnoliopsida</taxon>
        <taxon>eudicotyledons</taxon>
        <taxon>Gunneridae</taxon>
        <taxon>Pentapetalae</taxon>
        <taxon>rosids</taxon>
        <taxon>Vitales</taxon>
        <taxon>Vitaceae</taxon>
        <taxon>Viteae</taxon>
        <taxon>Vitis</taxon>
    </lineage>
</organism>
<dbReference type="PROSITE" id="PS51059">
    <property type="entry name" value="PARP_CATALYTIC"/>
    <property type="match status" value="1"/>
</dbReference>
<sequence length="353" mass="40249">MTPEAEERVEEWQNVDAAVKEFVRLFEELTGNEFEPWEREKKFQKKLLKFYPIDMDDGVDVRYGGLGLRQQGVAVAHCKLEPLVANFMKVLCSQEIYRYAMMEMGLDSPDLPMGMLSNIHLKRCEEVLLKLHRNCEINKRDGDKCQGYLDDPQIPGETYEPVKVGEISYGVSVDNIFAVEPSACPSHDEMKKLPSKVLLWHPKLKFDEVLEQRVLASDMFSPSPRAIVCSDAAAEAARYGFTAVDRPEGFLVLAVVSLGDQVNEYKNPPEETKSLEEKQLGGKGLGRKKPDENEHTVWEDDVKVPCGHLIPSEYKDSPLEYNEYCVYDPKQVSIRFLVGVKYEERDVEMDTAE</sequence>
<evidence type="ECO:0000259" key="14">
    <source>
        <dbReference type="PROSITE" id="PS51977"/>
    </source>
</evidence>
<dbReference type="InterPro" id="IPR008893">
    <property type="entry name" value="WGR_domain"/>
</dbReference>
<dbReference type="Gene3D" id="3.90.228.10">
    <property type="match status" value="1"/>
</dbReference>
<dbReference type="PANTHER" id="PTHR10459:SF106">
    <property type="entry name" value="PROTEIN ADP-RIBOSYLTRANSFERASE PARP3"/>
    <property type="match status" value="1"/>
</dbReference>
<comment type="catalytic activity">
    <reaction evidence="1">
        <text>L-aspartyl-[protein] + NAD(+) = 4-O-(ADP-D-ribosyl)-L-aspartyl-[protein] + nicotinamide</text>
        <dbReference type="Rhea" id="RHEA:54424"/>
        <dbReference type="Rhea" id="RHEA-COMP:9867"/>
        <dbReference type="Rhea" id="RHEA-COMP:13832"/>
        <dbReference type="ChEBI" id="CHEBI:17154"/>
        <dbReference type="ChEBI" id="CHEBI:29961"/>
        <dbReference type="ChEBI" id="CHEBI:57540"/>
        <dbReference type="ChEBI" id="CHEBI:138102"/>
    </reaction>
</comment>
<evidence type="ECO:0000256" key="2">
    <source>
        <dbReference type="ARBA" id="ARBA00000459"/>
    </source>
</evidence>
<dbReference type="SUPFAM" id="SSF56399">
    <property type="entry name" value="ADP-ribosylation"/>
    <property type="match status" value="1"/>
</dbReference>
<dbReference type="Pfam" id="PF02877">
    <property type="entry name" value="PARP_reg"/>
    <property type="match status" value="1"/>
</dbReference>
<evidence type="ECO:0000256" key="3">
    <source>
        <dbReference type="ARBA" id="ARBA00004123"/>
    </source>
</evidence>
<dbReference type="Gene3D" id="1.20.142.10">
    <property type="entry name" value="Poly(ADP-ribose) polymerase, regulatory domain"/>
    <property type="match status" value="1"/>
</dbReference>
<comment type="function">
    <text evidence="9">Involved in the base excision repair (BER) pathway, by catalyzing the poly(ADP-ribosyl)ation of a limited number of acceptor proteins involved in chromatin architecture and in DNA metabolism. This modification follows DNA damages and appears as an obligatory step in a detection/signaling pathway leading to the reparation of DNA strand breaks.</text>
</comment>
<reference evidence="15 16" key="1">
    <citation type="journal article" date="2018" name="PLoS Genet.">
        <title>Population sequencing reveals clonal diversity and ancestral inbreeding in the grapevine cultivar Chardonnay.</title>
        <authorList>
            <person name="Roach M.J."/>
            <person name="Johnson D.L."/>
            <person name="Bohlmann J."/>
            <person name="van Vuuren H.J."/>
            <person name="Jones S.J."/>
            <person name="Pretorius I.S."/>
            <person name="Schmidt S.A."/>
            <person name="Borneman A.R."/>
        </authorList>
    </citation>
    <scope>NUCLEOTIDE SEQUENCE [LARGE SCALE GENOMIC DNA]</scope>
    <source>
        <strain evidence="16">cv. Chardonnay</strain>
        <tissue evidence="15">Leaf</tissue>
    </source>
</reference>
<evidence type="ECO:0000313" key="15">
    <source>
        <dbReference type="EMBL" id="RVW61869.1"/>
    </source>
</evidence>
<evidence type="ECO:0000256" key="1">
    <source>
        <dbReference type="ARBA" id="ARBA00000438"/>
    </source>
</evidence>
<accession>A0A438FPI6</accession>
<feature type="compositionally biased region" description="Basic and acidic residues" evidence="11">
    <location>
        <begin position="267"/>
        <end position="280"/>
    </location>
</feature>
<keyword evidence="6" id="KW-0548">Nucleotidyltransferase</keyword>
<feature type="domain" description="PARP alpha-helical" evidence="13">
    <location>
        <begin position="77"/>
        <end position="221"/>
    </location>
</feature>
<dbReference type="AlphaFoldDB" id="A0A438FPI6"/>
<evidence type="ECO:0000256" key="11">
    <source>
        <dbReference type="SAM" id="MobiDB-lite"/>
    </source>
</evidence>
<dbReference type="GO" id="GO:0005634">
    <property type="term" value="C:nucleus"/>
    <property type="evidence" value="ECO:0007669"/>
    <property type="project" value="UniProtKB-SubCell"/>
</dbReference>
<evidence type="ECO:0000313" key="16">
    <source>
        <dbReference type="Proteomes" id="UP000288805"/>
    </source>
</evidence>
<feature type="domain" description="WGR" evidence="14">
    <location>
        <begin position="1"/>
        <end position="50"/>
    </location>
</feature>
<dbReference type="SUPFAM" id="SSF142921">
    <property type="entry name" value="WGR domain-like"/>
    <property type="match status" value="1"/>
</dbReference>
<comment type="catalytic activity">
    <reaction evidence="2">
        <text>L-glutamyl-[protein] + NAD(+) = 5-O-(ADP-D-ribosyl)-L-glutamyl-[protein] + nicotinamide</text>
        <dbReference type="Rhea" id="RHEA:58224"/>
        <dbReference type="Rhea" id="RHEA-COMP:10208"/>
        <dbReference type="Rhea" id="RHEA-COMP:15089"/>
        <dbReference type="ChEBI" id="CHEBI:17154"/>
        <dbReference type="ChEBI" id="CHEBI:29973"/>
        <dbReference type="ChEBI" id="CHEBI:57540"/>
        <dbReference type="ChEBI" id="CHEBI:142540"/>
    </reaction>
</comment>
<evidence type="ECO:0000256" key="9">
    <source>
        <dbReference type="ARBA" id="ARBA00024945"/>
    </source>
</evidence>
<evidence type="ECO:0000256" key="8">
    <source>
        <dbReference type="ARBA" id="ARBA00023242"/>
    </source>
</evidence>
<feature type="domain" description="PARP catalytic" evidence="12">
    <location>
        <begin position="122"/>
        <end position="349"/>
    </location>
</feature>
<dbReference type="InterPro" id="IPR036616">
    <property type="entry name" value="Poly(ADP-ribose)pol_reg_dom_sf"/>
</dbReference>
<evidence type="ECO:0000259" key="12">
    <source>
        <dbReference type="PROSITE" id="PS51059"/>
    </source>
</evidence>
<protein>
    <recommendedName>
        <fullName evidence="10">Poly [ADP-ribose] polymerase</fullName>
        <shortName evidence="10">PARP</shortName>
        <ecNumber evidence="10">2.4.2.-</ecNumber>
    </recommendedName>
</protein>
<evidence type="ECO:0000256" key="6">
    <source>
        <dbReference type="ARBA" id="ARBA00022695"/>
    </source>
</evidence>
<feature type="region of interest" description="Disordered" evidence="11">
    <location>
        <begin position="265"/>
        <end position="296"/>
    </location>
</feature>
<evidence type="ECO:0000256" key="10">
    <source>
        <dbReference type="RuleBase" id="RU362114"/>
    </source>
</evidence>
<evidence type="ECO:0000256" key="4">
    <source>
        <dbReference type="ARBA" id="ARBA00022676"/>
    </source>
</evidence>
<dbReference type="GO" id="GO:0016779">
    <property type="term" value="F:nucleotidyltransferase activity"/>
    <property type="evidence" value="ECO:0007669"/>
    <property type="project" value="UniProtKB-KW"/>
</dbReference>
<dbReference type="EMBL" id="QGNW01000801">
    <property type="protein sequence ID" value="RVW61869.1"/>
    <property type="molecule type" value="Genomic_DNA"/>
</dbReference>